<evidence type="ECO:0000256" key="5">
    <source>
        <dbReference type="SAM" id="MobiDB-lite"/>
    </source>
</evidence>
<feature type="compositionally biased region" description="Polar residues" evidence="5">
    <location>
        <begin position="207"/>
        <end position="217"/>
    </location>
</feature>
<reference evidence="7" key="2">
    <citation type="journal article" date="2023" name="IMA Fungus">
        <title>Comparative genomic study of the Penicillium genus elucidates a diverse pangenome and 15 lateral gene transfer events.</title>
        <authorList>
            <person name="Petersen C."/>
            <person name="Sorensen T."/>
            <person name="Nielsen M.R."/>
            <person name="Sondergaard T.E."/>
            <person name="Sorensen J.L."/>
            <person name="Fitzpatrick D.A."/>
            <person name="Frisvad J.C."/>
            <person name="Nielsen K.L."/>
        </authorList>
    </citation>
    <scope>NUCLEOTIDE SEQUENCE</scope>
    <source>
        <strain evidence="7">IBT 21472</strain>
    </source>
</reference>
<comment type="caution">
    <text evidence="7">The sequence shown here is derived from an EMBL/GenBank/DDBJ whole genome shotgun (WGS) entry which is preliminary data.</text>
</comment>
<feature type="transmembrane region" description="Helical" evidence="6">
    <location>
        <begin position="88"/>
        <end position="109"/>
    </location>
</feature>
<gene>
    <name evidence="7" type="ORF">N7476_007727</name>
</gene>
<evidence type="ECO:0000256" key="4">
    <source>
        <dbReference type="ARBA" id="ARBA00023136"/>
    </source>
</evidence>
<reference evidence="7" key="1">
    <citation type="submission" date="2022-12" db="EMBL/GenBank/DDBJ databases">
        <authorList>
            <person name="Petersen C."/>
        </authorList>
    </citation>
    <scope>NUCLEOTIDE SEQUENCE</scope>
    <source>
        <strain evidence="7">IBT 21472</strain>
    </source>
</reference>
<dbReference type="EMBL" id="JAPZBO010000007">
    <property type="protein sequence ID" value="KAJ5311867.1"/>
    <property type="molecule type" value="Genomic_DNA"/>
</dbReference>
<keyword evidence="3 6" id="KW-1133">Transmembrane helix</keyword>
<dbReference type="PANTHER" id="PTHR15549">
    <property type="entry name" value="PAIRED IMMUNOGLOBULIN-LIKE TYPE 2 RECEPTOR"/>
    <property type="match status" value="1"/>
</dbReference>
<keyword evidence="8" id="KW-1185">Reference proteome</keyword>
<name>A0A9W9HEM0_9EURO</name>
<feature type="compositionally biased region" description="Basic and acidic residues" evidence="5">
    <location>
        <begin position="259"/>
        <end position="275"/>
    </location>
</feature>
<evidence type="ECO:0000256" key="2">
    <source>
        <dbReference type="ARBA" id="ARBA00022692"/>
    </source>
</evidence>
<organism evidence="7 8">
    <name type="scientific">Penicillium atrosanguineum</name>
    <dbReference type="NCBI Taxonomy" id="1132637"/>
    <lineage>
        <taxon>Eukaryota</taxon>
        <taxon>Fungi</taxon>
        <taxon>Dikarya</taxon>
        <taxon>Ascomycota</taxon>
        <taxon>Pezizomycotina</taxon>
        <taxon>Eurotiomycetes</taxon>
        <taxon>Eurotiomycetidae</taxon>
        <taxon>Eurotiales</taxon>
        <taxon>Aspergillaceae</taxon>
        <taxon>Penicillium</taxon>
    </lineage>
</organism>
<evidence type="ECO:0000256" key="1">
    <source>
        <dbReference type="ARBA" id="ARBA00004167"/>
    </source>
</evidence>
<feature type="region of interest" description="Disordered" evidence="5">
    <location>
        <begin position="1"/>
        <end position="40"/>
    </location>
</feature>
<comment type="subcellular location">
    <subcellularLocation>
        <location evidence="1">Membrane</location>
        <topology evidence="1">Single-pass membrane protein</topology>
    </subcellularLocation>
</comment>
<dbReference type="InterPro" id="IPR051694">
    <property type="entry name" value="Immunoregulatory_rcpt-like"/>
</dbReference>
<keyword evidence="2 6" id="KW-0812">Transmembrane</keyword>
<dbReference type="Proteomes" id="UP001147746">
    <property type="component" value="Unassembled WGS sequence"/>
</dbReference>
<dbReference type="GO" id="GO:0071944">
    <property type="term" value="C:cell periphery"/>
    <property type="evidence" value="ECO:0007669"/>
    <property type="project" value="UniProtKB-ARBA"/>
</dbReference>
<feature type="region of interest" description="Disordered" evidence="5">
    <location>
        <begin position="198"/>
        <end position="275"/>
    </location>
</feature>
<dbReference type="GO" id="GO:0016020">
    <property type="term" value="C:membrane"/>
    <property type="evidence" value="ECO:0007669"/>
    <property type="project" value="UniProtKB-SubCell"/>
</dbReference>
<accession>A0A9W9HEM0</accession>
<evidence type="ECO:0000256" key="6">
    <source>
        <dbReference type="SAM" id="Phobius"/>
    </source>
</evidence>
<dbReference type="AlphaFoldDB" id="A0A9W9HEM0"/>
<dbReference type="PANTHER" id="PTHR15549:SF26">
    <property type="entry name" value="AXIAL BUDDING PATTERN PROTEIN 2-RELATED"/>
    <property type="match status" value="1"/>
</dbReference>
<evidence type="ECO:0000313" key="8">
    <source>
        <dbReference type="Proteomes" id="UP001147746"/>
    </source>
</evidence>
<sequence length="275" mass="29228">MAGQSVFEPSSSSTLTSTSDVEAGATHTSSETANAGIPAEATATSTPLTVYQTWTSTSASASATTTAQSANADSGGLSSTTDSTKTKLAIALPIAIVGVLAVVAVMFFYMRRRRQRNAPPLYDVTISQSKSVSTSELMVVPTIVTTEPTPRFSALGVLPNNHIRDSSSSSPIVRSPDEANMELGLAVAVSMDQRMSATEQVLHDRTQSPLNENSRSVPRSPYPNQRDDDAVSVVSGLSERRAYEEDFDDMSSVSSFNDDSPHDGPHDGPHRHSFE</sequence>
<proteinExistence type="predicted"/>
<evidence type="ECO:0000256" key="3">
    <source>
        <dbReference type="ARBA" id="ARBA00022989"/>
    </source>
</evidence>
<keyword evidence="4 6" id="KW-0472">Membrane</keyword>
<protein>
    <recommendedName>
        <fullName evidence="9">Mid2 domain-containing protein</fullName>
    </recommendedName>
</protein>
<feature type="compositionally biased region" description="Low complexity" evidence="5">
    <location>
        <begin position="10"/>
        <end position="19"/>
    </location>
</feature>
<evidence type="ECO:0000313" key="7">
    <source>
        <dbReference type="EMBL" id="KAJ5311867.1"/>
    </source>
</evidence>
<evidence type="ECO:0008006" key="9">
    <source>
        <dbReference type="Google" id="ProtNLM"/>
    </source>
</evidence>